<dbReference type="EMBL" id="SNQI01000003">
    <property type="protein sequence ID" value="TEW73899.1"/>
    <property type="molecule type" value="Genomic_DNA"/>
</dbReference>
<organism evidence="3 4">
    <name type="scientific">Gramella jeungdoensis</name>
    <dbReference type="NCBI Taxonomy" id="708091"/>
    <lineage>
        <taxon>Bacteria</taxon>
        <taxon>Pseudomonadati</taxon>
        <taxon>Bacteroidota</taxon>
        <taxon>Flavobacteriia</taxon>
        <taxon>Flavobacteriales</taxon>
        <taxon>Flavobacteriaceae</taxon>
        <taxon>Christiangramia</taxon>
    </lineage>
</organism>
<reference evidence="3 4" key="1">
    <citation type="journal article" date="2011" name="J. Microbiol.">
        <title>Gramella jeungdoensis sp. nov., isolated from a solar saltern in Korea.</title>
        <authorList>
            <person name="Joung Y."/>
            <person name="Kim H."/>
            <person name="Jang T."/>
            <person name="Ahn T.S."/>
            <person name="Joh K."/>
        </authorList>
    </citation>
    <scope>NUCLEOTIDE SEQUENCE [LARGE SCALE GENOMIC DNA]</scope>
    <source>
        <strain evidence="3 4">KCTC 23123</strain>
    </source>
</reference>
<dbReference type="GO" id="GO:0003677">
    <property type="term" value="F:DNA binding"/>
    <property type="evidence" value="ECO:0007669"/>
    <property type="project" value="InterPro"/>
</dbReference>
<evidence type="ECO:0000313" key="4">
    <source>
        <dbReference type="Proteomes" id="UP000298517"/>
    </source>
</evidence>
<accession>A0A4Y8ASX9</accession>
<keyword evidence="4" id="KW-1185">Reference proteome</keyword>
<dbReference type="GO" id="GO:0006310">
    <property type="term" value="P:DNA recombination"/>
    <property type="evidence" value="ECO:0007669"/>
    <property type="project" value="UniProtKB-KW"/>
</dbReference>
<proteinExistence type="predicted"/>
<dbReference type="OrthoDB" id="1094492at2"/>
<evidence type="ECO:0000259" key="2">
    <source>
        <dbReference type="PROSITE" id="PS51898"/>
    </source>
</evidence>
<dbReference type="AlphaFoldDB" id="A0A4Y8ASX9"/>
<name>A0A4Y8ASX9_9FLAO</name>
<dbReference type="Pfam" id="PF00589">
    <property type="entry name" value="Phage_integrase"/>
    <property type="match status" value="1"/>
</dbReference>
<gene>
    <name evidence="3" type="ORF">E2488_10500</name>
</gene>
<dbReference type="Gene3D" id="1.10.443.10">
    <property type="entry name" value="Intergrase catalytic core"/>
    <property type="match status" value="1"/>
</dbReference>
<dbReference type="GO" id="GO:0015074">
    <property type="term" value="P:DNA integration"/>
    <property type="evidence" value="ECO:0007669"/>
    <property type="project" value="InterPro"/>
</dbReference>
<keyword evidence="1" id="KW-0233">DNA recombination</keyword>
<dbReference type="InterPro" id="IPR011010">
    <property type="entry name" value="DNA_brk_join_enz"/>
</dbReference>
<evidence type="ECO:0000313" key="3">
    <source>
        <dbReference type="EMBL" id="TEW73899.1"/>
    </source>
</evidence>
<dbReference type="SUPFAM" id="SSF56349">
    <property type="entry name" value="DNA breaking-rejoining enzymes"/>
    <property type="match status" value="1"/>
</dbReference>
<dbReference type="Proteomes" id="UP000298517">
    <property type="component" value="Unassembled WGS sequence"/>
</dbReference>
<dbReference type="InterPro" id="IPR002104">
    <property type="entry name" value="Integrase_catalytic"/>
</dbReference>
<comment type="caution">
    <text evidence="3">The sequence shown here is derived from an EMBL/GenBank/DDBJ whole genome shotgun (WGS) entry which is preliminary data.</text>
</comment>
<feature type="domain" description="Tyr recombinase" evidence="2">
    <location>
        <begin position="1"/>
        <end position="135"/>
    </location>
</feature>
<evidence type="ECO:0000256" key="1">
    <source>
        <dbReference type="ARBA" id="ARBA00023172"/>
    </source>
</evidence>
<dbReference type="PROSITE" id="PS51898">
    <property type="entry name" value="TYR_RECOMBINASE"/>
    <property type="match status" value="1"/>
</dbReference>
<sequence length="140" mass="16286">MFILQSENFCKNQAENQNEVHLNDFAKSIIEKYGTNDQDNYIFPVMSKKAAAGVNYKKYKNFNRYVNQHIKKLAELNNLPGEISYYWARHSFATNSIRKGASMEFISEALNHSDLNVTKGYFAGFEDETKKEFADKLMEF</sequence>
<protein>
    <recommendedName>
        <fullName evidence="2">Tyr recombinase domain-containing protein</fullName>
    </recommendedName>
</protein>
<dbReference type="InterPro" id="IPR013762">
    <property type="entry name" value="Integrase-like_cat_sf"/>
</dbReference>